<accession>A0A1I4A2G7</accession>
<gene>
    <name evidence="2" type="ORF">SAMN05518846_114119</name>
</gene>
<evidence type="ECO:0000313" key="3">
    <source>
        <dbReference type="Proteomes" id="UP000198915"/>
    </source>
</evidence>
<keyword evidence="3" id="KW-1185">Reference proteome</keyword>
<protein>
    <submittedName>
        <fullName evidence="2">Suppressor of fused protein (SUFU)</fullName>
    </submittedName>
</protein>
<evidence type="ECO:0000313" key="2">
    <source>
        <dbReference type="EMBL" id="SFK50513.1"/>
    </source>
</evidence>
<dbReference type="Pfam" id="PF05076">
    <property type="entry name" value="SUFU"/>
    <property type="match status" value="1"/>
</dbReference>
<name>A0A1I4A2G7_9BACL</name>
<dbReference type="EMBL" id="FORT01000014">
    <property type="protein sequence ID" value="SFK50513.1"/>
    <property type="molecule type" value="Genomic_DNA"/>
</dbReference>
<sequence length="178" mass="20375">MIVVKQLLDHGERAFGSRGNLYQSEEADVLIAVYPPTQKRGWWTYVTLELHRTGACECLMYSYRFEREMITLLARVANQVIEKWVQERRRLTPGDAFFLGSSIQESSHLDFVITTPADFEEDGFDYYTNGVEVIPFLMLHAIATSEASFAMQHGLDALEDLFIRTGVDSLDFKRNPAI</sequence>
<reference evidence="3" key="1">
    <citation type="submission" date="2016-10" db="EMBL/GenBank/DDBJ databases">
        <authorList>
            <person name="Varghese N."/>
            <person name="Submissions S."/>
        </authorList>
    </citation>
    <scope>NUCLEOTIDE SEQUENCE [LARGE SCALE GENOMIC DNA]</scope>
    <source>
        <strain evidence="3">OK042</strain>
    </source>
</reference>
<dbReference type="AlphaFoldDB" id="A0A1I4A2G7"/>
<organism evidence="2 3">
    <name type="scientific">Brevibacillus centrosporus</name>
    <dbReference type="NCBI Taxonomy" id="54910"/>
    <lineage>
        <taxon>Bacteria</taxon>
        <taxon>Bacillati</taxon>
        <taxon>Bacillota</taxon>
        <taxon>Bacilli</taxon>
        <taxon>Bacillales</taxon>
        <taxon>Paenibacillaceae</taxon>
        <taxon>Brevibacillus</taxon>
    </lineage>
</organism>
<feature type="domain" description="Suppressor of fused-like" evidence="1">
    <location>
        <begin position="28"/>
        <end position="174"/>
    </location>
</feature>
<dbReference type="Proteomes" id="UP000198915">
    <property type="component" value="Unassembled WGS sequence"/>
</dbReference>
<dbReference type="STRING" id="1884381.SAMN05518846_114119"/>
<evidence type="ECO:0000259" key="1">
    <source>
        <dbReference type="Pfam" id="PF05076"/>
    </source>
</evidence>
<dbReference type="InterPro" id="IPR020941">
    <property type="entry name" value="SUFU-like_domain"/>
</dbReference>
<proteinExistence type="predicted"/>
<dbReference type="RefSeq" id="WP_092273356.1">
    <property type="nucleotide sequence ID" value="NZ_FORT01000014.1"/>
</dbReference>